<organism evidence="2 3">
    <name type="scientific">Porphyromonas somerae</name>
    <dbReference type="NCBI Taxonomy" id="322095"/>
    <lineage>
        <taxon>Bacteria</taxon>
        <taxon>Pseudomonadati</taxon>
        <taxon>Bacteroidota</taxon>
        <taxon>Bacteroidia</taxon>
        <taxon>Bacteroidales</taxon>
        <taxon>Porphyromonadaceae</taxon>
        <taxon>Porphyromonas</taxon>
    </lineage>
</organism>
<keyword evidence="1" id="KW-1133">Transmembrane helix</keyword>
<dbReference type="Proteomes" id="UP000070224">
    <property type="component" value="Unassembled WGS sequence"/>
</dbReference>
<accession>A0A134B7I3</accession>
<evidence type="ECO:0000313" key="3">
    <source>
        <dbReference type="Proteomes" id="UP000070224"/>
    </source>
</evidence>
<keyword evidence="1" id="KW-0472">Membrane</keyword>
<name>A0A134B7I3_9PORP</name>
<evidence type="ECO:0000256" key="1">
    <source>
        <dbReference type="SAM" id="Phobius"/>
    </source>
</evidence>
<feature type="transmembrane region" description="Helical" evidence="1">
    <location>
        <begin position="21"/>
        <end position="39"/>
    </location>
</feature>
<dbReference type="EMBL" id="LSDK01000083">
    <property type="protein sequence ID" value="KXB75895.1"/>
    <property type="molecule type" value="Genomic_DNA"/>
</dbReference>
<dbReference type="AlphaFoldDB" id="A0A134B7I3"/>
<protein>
    <submittedName>
        <fullName evidence="2">Uncharacterized protein</fullName>
    </submittedName>
</protein>
<keyword evidence="3" id="KW-1185">Reference proteome</keyword>
<comment type="caution">
    <text evidence="2">The sequence shown here is derived from an EMBL/GenBank/DDBJ whole genome shotgun (WGS) entry which is preliminary data.</text>
</comment>
<evidence type="ECO:0000313" key="2">
    <source>
        <dbReference type="EMBL" id="KXB75895.1"/>
    </source>
</evidence>
<reference evidence="3" key="1">
    <citation type="submission" date="2016-01" db="EMBL/GenBank/DDBJ databases">
        <authorList>
            <person name="Mitreva M."/>
            <person name="Pepin K.H."/>
            <person name="Mihindukulasuriya K.A."/>
            <person name="Fulton R."/>
            <person name="Fronick C."/>
            <person name="O'Laughlin M."/>
            <person name="Miner T."/>
            <person name="Herter B."/>
            <person name="Rosa B.A."/>
            <person name="Cordes M."/>
            <person name="Tomlinson C."/>
            <person name="Wollam A."/>
            <person name="Palsikar V.B."/>
            <person name="Mardis E.R."/>
            <person name="Wilson R.K."/>
        </authorList>
    </citation>
    <scope>NUCLEOTIDE SEQUENCE [LARGE SCALE GENOMIC DNA]</scope>
    <source>
        <strain evidence="3">KA00683</strain>
    </source>
</reference>
<gene>
    <name evidence="2" type="ORF">HMPREF3185_01237</name>
</gene>
<dbReference type="PATRIC" id="fig|322095.3.peg.1221"/>
<keyword evidence="1" id="KW-0812">Transmembrane</keyword>
<proteinExistence type="predicted"/>
<sequence>MVPNVGSDKEIYNRRAKIEESFLGYSILVVINFHIPYLLHANTEK</sequence>